<reference evidence="3" key="1">
    <citation type="journal article" date="2017" name="Front. Plant Sci.">
        <title>Climate Clever Clovers: New Paradigm to Reduce the Environmental Footprint of Ruminants by Breeding Low Methanogenic Forages Utilizing Haplotype Variation.</title>
        <authorList>
            <person name="Kaur P."/>
            <person name="Appels R."/>
            <person name="Bayer P.E."/>
            <person name="Keeble-Gagnere G."/>
            <person name="Wang J."/>
            <person name="Hirakawa H."/>
            <person name="Shirasawa K."/>
            <person name="Vercoe P."/>
            <person name="Stefanova K."/>
            <person name="Durmic Z."/>
            <person name="Nichols P."/>
            <person name="Revell C."/>
            <person name="Isobe S.N."/>
            <person name="Edwards D."/>
            <person name="Erskine W."/>
        </authorList>
    </citation>
    <scope>NUCLEOTIDE SEQUENCE [LARGE SCALE GENOMIC DNA]</scope>
    <source>
        <strain evidence="3">cv. Daliak</strain>
    </source>
</reference>
<accession>A0A2Z6N247</accession>
<evidence type="ECO:0000313" key="3">
    <source>
        <dbReference type="Proteomes" id="UP000242715"/>
    </source>
</evidence>
<sequence length="75" mass="8203">MNTTRNIAITMIFLLSFFIFTTDMCMAIEGRGLTGKFPCKSDKDCHCGGGDTGRCLAKQCWCFSPPSSATKHITS</sequence>
<organism evidence="2 3">
    <name type="scientific">Trifolium subterraneum</name>
    <name type="common">Subterranean clover</name>
    <dbReference type="NCBI Taxonomy" id="3900"/>
    <lineage>
        <taxon>Eukaryota</taxon>
        <taxon>Viridiplantae</taxon>
        <taxon>Streptophyta</taxon>
        <taxon>Embryophyta</taxon>
        <taxon>Tracheophyta</taxon>
        <taxon>Spermatophyta</taxon>
        <taxon>Magnoliopsida</taxon>
        <taxon>eudicotyledons</taxon>
        <taxon>Gunneridae</taxon>
        <taxon>Pentapetalae</taxon>
        <taxon>rosids</taxon>
        <taxon>fabids</taxon>
        <taxon>Fabales</taxon>
        <taxon>Fabaceae</taxon>
        <taxon>Papilionoideae</taxon>
        <taxon>50 kb inversion clade</taxon>
        <taxon>NPAAA clade</taxon>
        <taxon>Hologalegina</taxon>
        <taxon>IRL clade</taxon>
        <taxon>Trifolieae</taxon>
        <taxon>Trifolium</taxon>
    </lineage>
</organism>
<dbReference type="AlphaFoldDB" id="A0A2Z6N247"/>
<evidence type="ECO:0000313" key="2">
    <source>
        <dbReference type="EMBL" id="GAU38914.1"/>
    </source>
</evidence>
<protein>
    <recommendedName>
        <fullName evidence="4">Knottin scorpion toxin-like domain-containing protein</fullName>
    </recommendedName>
</protein>
<feature type="signal peptide" evidence="1">
    <location>
        <begin position="1"/>
        <end position="27"/>
    </location>
</feature>
<keyword evidence="3" id="KW-1185">Reference proteome</keyword>
<dbReference type="EMBL" id="DF973736">
    <property type="protein sequence ID" value="GAU38914.1"/>
    <property type="molecule type" value="Genomic_DNA"/>
</dbReference>
<dbReference type="Proteomes" id="UP000242715">
    <property type="component" value="Unassembled WGS sequence"/>
</dbReference>
<feature type="chain" id="PRO_5016455661" description="Knottin scorpion toxin-like domain-containing protein" evidence="1">
    <location>
        <begin position="28"/>
        <end position="75"/>
    </location>
</feature>
<evidence type="ECO:0000256" key="1">
    <source>
        <dbReference type="SAM" id="SignalP"/>
    </source>
</evidence>
<dbReference type="OrthoDB" id="10339158at2759"/>
<keyword evidence="1" id="KW-0732">Signal</keyword>
<evidence type="ECO:0008006" key="4">
    <source>
        <dbReference type="Google" id="ProtNLM"/>
    </source>
</evidence>
<name>A0A2Z6N247_TRISU</name>
<proteinExistence type="predicted"/>
<gene>
    <name evidence="2" type="ORF">TSUD_119800</name>
</gene>